<evidence type="ECO:0000256" key="1">
    <source>
        <dbReference type="ARBA" id="ARBA00004442"/>
    </source>
</evidence>
<evidence type="ECO:0000313" key="9">
    <source>
        <dbReference type="Proteomes" id="UP000321479"/>
    </source>
</evidence>
<keyword evidence="4" id="KW-0472">Membrane</keyword>
<evidence type="ECO:0000259" key="6">
    <source>
        <dbReference type="Pfam" id="PF07980"/>
    </source>
</evidence>
<dbReference type="SUPFAM" id="SSF48452">
    <property type="entry name" value="TPR-like"/>
    <property type="match status" value="1"/>
</dbReference>
<dbReference type="RefSeq" id="WP_147032223.1">
    <property type="nucleotide sequence ID" value="NZ_CP042436.1"/>
</dbReference>
<evidence type="ECO:0000256" key="3">
    <source>
        <dbReference type="ARBA" id="ARBA00022729"/>
    </source>
</evidence>
<evidence type="ECO:0000256" key="2">
    <source>
        <dbReference type="ARBA" id="ARBA00006275"/>
    </source>
</evidence>
<dbReference type="EMBL" id="CP042436">
    <property type="protein sequence ID" value="QEC63648.1"/>
    <property type="molecule type" value="Genomic_DNA"/>
</dbReference>
<dbReference type="InterPro" id="IPR011990">
    <property type="entry name" value="TPR-like_helical_dom_sf"/>
</dbReference>
<dbReference type="Pfam" id="PF14322">
    <property type="entry name" value="SusD-like_3"/>
    <property type="match status" value="1"/>
</dbReference>
<name>A0A5B8UXL3_9SPHI</name>
<dbReference type="AlphaFoldDB" id="A0A5B8UXL3"/>
<evidence type="ECO:0000313" key="8">
    <source>
        <dbReference type="EMBL" id="QEC63648.1"/>
    </source>
</evidence>
<sequence length="621" mass="66837">MKNKLLFLALLAIAAGVITCKKPHVKPSDPNQGDSLLNNTPKTKAGVENLLLNAYGLLDGTYSGQPTATWTTGTDNWMYGSVAGGDAYRGSNITDQGDAFTLNNYIETPDNTWLDPKWQATMLGIYYSNTVLKQLPLVKDGSLSAAETAQVTAEARFLRGFFELELAKLWHNVPYIDETVVYDKGYKNISNTGAIWDKIEGDFSAAKDVLPATQLSPGRPNKYAAEAFLAKTFMFDHKYNQAQPLLTDLITNGVTSSGAKYALGRYADNFNPSTKNGPEGVFVIQAYVHDGTQGQNGNAGDILNFPTAGPAACCGFFKPSFSFANAFKTDASTGLPLLDTYDAADLKNDEGIAASDAFVPTTAAIDSRLDWSVGRRGIPYLDWGLMPGDTWSGGANSSQRTSGPYVNIKTVYYQAAQAATTESYGGWATNQATSNSYNAIRFADVLLWAAEVEVETGSLQKAEDYVNMVRSRAADPTGWVHTYKDPSNPMNGYTSAPAANYKVGLYGAAGGNPSTGFTAGGQSYARKAVYFERMIELGMEGHRFFDLQRWDGLYGGPAGHGYMAGVLNAYIAHEKNSLGSGTQTPTELTSAQFTAGRSEVYPIPLIEITASGGKLKQNPGY</sequence>
<keyword evidence="9" id="KW-1185">Reference proteome</keyword>
<gene>
    <name evidence="8" type="ORF">FRZ54_14030</name>
</gene>
<dbReference type="OrthoDB" id="9792139at2"/>
<comment type="similarity">
    <text evidence="2">Belongs to the SusD family.</text>
</comment>
<evidence type="ECO:0000259" key="7">
    <source>
        <dbReference type="Pfam" id="PF14322"/>
    </source>
</evidence>
<dbReference type="GO" id="GO:0009279">
    <property type="term" value="C:cell outer membrane"/>
    <property type="evidence" value="ECO:0007669"/>
    <property type="project" value="UniProtKB-SubCell"/>
</dbReference>
<dbReference type="InterPro" id="IPR012944">
    <property type="entry name" value="SusD_RagB_dom"/>
</dbReference>
<dbReference type="Gene3D" id="1.25.40.390">
    <property type="match status" value="1"/>
</dbReference>
<comment type="subcellular location">
    <subcellularLocation>
        <location evidence="1">Cell outer membrane</location>
    </subcellularLocation>
</comment>
<accession>A0A5B8UXL3</accession>
<proteinExistence type="inferred from homology"/>
<feature type="domain" description="RagB/SusD" evidence="6">
    <location>
        <begin position="289"/>
        <end position="621"/>
    </location>
</feature>
<dbReference type="Proteomes" id="UP000321479">
    <property type="component" value="Chromosome"/>
</dbReference>
<evidence type="ECO:0000256" key="4">
    <source>
        <dbReference type="ARBA" id="ARBA00023136"/>
    </source>
</evidence>
<keyword evidence="5" id="KW-0998">Cell outer membrane</keyword>
<dbReference type="InterPro" id="IPR033985">
    <property type="entry name" value="SusD-like_N"/>
</dbReference>
<dbReference type="KEGG" id="mgin:FRZ54_14030"/>
<dbReference type="Pfam" id="PF07980">
    <property type="entry name" value="SusD_RagB"/>
    <property type="match status" value="1"/>
</dbReference>
<feature type="domain" description="SusD-like N-terminal" evidence="7">
    <location>
        <begin position="85"/>
        <end position="232"/>
    </location>
</feature>
<reference evidence="8 9" key="1">
    <citation type="journal article" date="2017" name="Curr. Microbiol.">
        <title>Mucilaginibacter ginsenosidivorans sp. nov., Isolated from Soil of Ginseng Field.</title>
        <authorList>
            <person name="Kim M.M."/>
            <person name="Siddiqi M.Z."/>
            <person name="Im W.T."/>
        </authorList>
    </citation>
    <scope>NUCLEOTIDE SEQUENCE [LARGE SCALE GENOMIC DNA]</scope>
    <source>
        <strain evidence="8 9">Gsoil 3017</strain>
    </source>
</reference>
<evidence type="ECO:0000256" key="5">
    <source>
        <dbReference type="ARBA" id="ARBA00023237"/>
    </source>
</evidence>
<protein>
    <submittedName>
        <fullName evidence="8">RagB/SusD family nutrient uptake outer membrane protein</fullName>
    </submittedName>
</protein>
<organism evidence="8 9">
    <name type="scientific">Mucilaginibacter ginsenosidivorans</name>
    <dbReference type="NCBI Taxonomy" id="398053"/>
    <lineage>
        <taxon>Bacteria</taxon>
        <taxon>Pseudomonadati</taxon>
        <taxon>Bacteroidota</taxon>
        <taxon>Sphingobacteriia</taxon>
        <taxon>Sphingobacteriales</taxon>
        <taxon>Sphingobacteriaceae</taxon>
        <taxon>Mucilaginibacter</taxon>
    </lineage>
</organism>
<keyword evidence="3" id="KW-0732">Signal</keyword>